<name>A0A4Y8RCH4_9HYPH</name>
<gene>
    <name evidence="4" type="ORF">E3C22_20905</name>
</gene>
<dbReference type="InterPro" id="IPR029030">
    <property type="entry name" value="Caspase-like_dom_sf"/>
</dbReference>
<dbReference type="OrthoDB" id="7313965at2"/>
<evidence type="ECO:0000313" key="4">
    <source>
        <dbReference type="EMBL" id="TFF18689.1"/>
    </source>
</evidence>
<feature type="compositionally biased region" description="Low complexity" evidence="1">
    <location>
        <begin position="406"/>
        <end position="417"/>
    </location>
</feature>
<evidence type="ECO:0000256" key="1">
    <source>
        <dbReference type="SAM" id="MobiDB-lite"/>
    </source>
</evidence>
<dbReference type="EMBL" id="SOZD01000008">
    <property type="protein sequence ID" value="TFF18689.1"/>
    <property type="molecule type" value="Genomic_DNA"/>
</dbReference>
<feature type="compositionally biased region" description="Low complexity" evidence="1">
    <location>
        <begin position="429"/>
        <end position="460"/>
    </location>
</feature>
<sequence length="1091" mass="118716">MLPQPRVHVSVTLRKIASFRPSRLAAALSCEQPSPWLPIERLHDRLITVIKDATAMCGVLKSGFLLRHLFVYTFFALVFAGTAAGAAEREVLRPGAPVVDTVRAEVTAAIAGILTSNCIAPDAPRPYDLTYLGLPAGDPHVSESLRSRINGAMQDAIRGSGLAINVNTAENARVLLPILGSGGESGRQLEQMVNRLYASTFAVAVQASRPTVDVSRLTISIFARSGSGSYSCNRTVGVNLHLPSFTAIGDFRGSSVDLVELSGAYQSVLAGVAPKLSSAASLSFRPDMRIDGNCSLSQRAADTFTTAYFQMQEGELAAWLDGKPLPALMTGQNTPEGGTKDGDAKDGGIVMEVAYRLPERDSRIVDLTITIRQADTVLARRRALAVADDGMLDGCRPAAIVEAATEPAAPATASKPETAPKKPADAAKADQPAAATPVDQADQTVQADAATKDATAAADDTGQPQRHLFIIANHTYRYAEDVRYASNDASAIEKLFVEQFGLAPANITRYEDLTKAELEYLFGDADKPGTIANQVSGPNAEVYVYFVGHGSRSFMGGGSDRTPYLLGADSRPDRLDLTGYDLNTMIGQLAAMREKAFPKGRVVVMLESCFSGRSDAGDLVTGISAPNSGAAPVLKAGKGVTLIAAAHSDQVAVWDSDYRHGVFTDALVSALYGEADEARFGGNADGRVTVAELESFLDTRMSRRIKQLRPEFRQTPEIDGAAAGDIIFTLPGDGIGREEATEREHYELLTAREILESKDLGGIQPYLRGCVYCPLKEELRDLVQTERRREAICRAEERHAAELLKRGSALEIGAYLQGCECCGDKKPLEDRLAALKQPDPGALKDEALWAAAEKDGTLDAYWYYVQNCEDCTKKRDGEKKVAGICQRAHETVETQFPADRSYDGLLRYLASCNDLPPVCGACRRMGEAIKLVAEIESRPDFASRDDNPITIPHAPERAAAVESEDLKSYKTVMLSSNSADYDAFLEHYPTSVYVPEIKERLTSLLAQEATWEEVSNLHTVEAYRRYVLQYPSGKHLREARDRIEMLQDETDWQTVLVERSREALVEYLRKRPTGRYADHARQLVREFDEKG</sequence>
<dbReference type="Pfam" id="PF00656">
    <property type="entry name" value="Peptidase_C14"/>
    <property type="match status" value="1"/>
</dbReference>
<dbReference type="Proteomes" id="UP000298179">
    <property type="component" value="Unassembled WGS sequence"/>
</dbReference>
<dbReference type="Gene3D" id="1.25.40.10">
    <property type="entry name" value="Tetratricopeptide repeat domain"/>
    <property type="match status" value="1"/>
</dbReference>
<keyword evidence="2" id="KW-1133">Transmembrane helix</keyword>
<feature type="domain" description="Peptidase C14 caspase" evidence="3">
    <location>
        <begin position="467"/>
        <end position="718"/>
    </location>
</feature>
<keyword evidence="2" id="KW-0812">Transmembrane</keyword>
<reference evidence="4 5" key="1">
    <citation type="submission" date="2019-03" db="EMBL/GenBank/DDBJ databases">
        <title>Jiella endophytica sp. nov., a novel endophytic bacterium isolated from root of Ficus microcarpa Linn. f.</title>
        <authorList>
            <person name="Tuo L."/>
        </authorList>
    </citation>
    <scope>NUCLEOTIDE SEQUENCE [LARGE SCALE GENOMIC DNA]</scope>
    <source>
        <strain evidence="4 5">CBS5Q-3</strain>
    </source>
</reference>
<evidence type="ECO:0000313" key="5">
    <source>
        <dbReference type="Proteomes" id="UP000298179"/>
    </source>
</evidence>
<dbReference type="AlphaFoldDB" id="A0A4Y8RCH4"/>
<dbReference type="InterPro" id="IPR011600">
    <property type="entry name" value="Pept_C14_caspase"/>
</dbReference>
<dbReference type="GO" id="GO:0004197">
    <property type="term" value="F:cysteine-type endopeptidase activity"/>
    <property type="evidence" value="ECO:0007669"/>
    <property type="project" value="InterPro"/>
</dbReference>
<dbReference type="InterPro" id="IPR011990">
    <property type="entry name" value="TPR-like_helical_dom_sf"/>
</dbReference>
<protein>
    <submittedName>
        <fullName evidence="4">Caspase family protein</fullName>
    </submittedName>
</protein>
<feature type="transmembrane region" description="Helical" evidence="2">
    <location>
        <begin position="69"/>
        <end position="87"/>
    </location>
</feature>
<evidence type="ECO:0000256" key="2">
    <source>
        <dbReference type="SAM" id="Phobius"/>
    </source>
</evidence>
<proteinExistence type="predicted"/>
<keyword evidence="5" id="KW-1185">Reference proteome</keyword>
<dbReference type="Gene3D" id="3.40.50.1460">
    <property type="match status" value="1"/>
</dbReference>
<feature type="compositionally biased region" description="Basic and acidic residues" evidence="1">
    <location>
        <begin position="418"/>
        <end position="428"/>
    </location>
</feature>
<comment type="caution">
    <text evidence="4">The sequence shown here is derived from an EMBL/GenBank/DDBJ whole genome shotgun (WGS) entry which is preliminary data.</text>
</comment>
<organism evidence="4 5">
    <name type="scientific">Jiella endophytica</name>
    <dbReference type="NCBI Taxonomy" id="2558362"/>
    <lineage>
        <taxon>Bacteria</taxon>
        <taxon>Pseudomonadati</taxon>
        <taxon>Pseudomonadota</taxon>
        <taxon>Alphaproteobacteria</taxon>
        <taxon>Hyphomicrobiales</taxon>
        <taxon>Aurantimonadaceae</taxon>
        <taxon>Jiella</taxon>
    </lineage>
</organism>
<accession>A0A4Y8RCH4</accession>
<dbReference type="SUPFAM" id="SSF52129">
    <property type="entry name" value="Caspase-like"/>
    <property type="match status" value="1"/>
</dbReference>
<feature type="region of interest" description="Disordered" evidence="1">
    <location>
        <begin position="406"/>
        <end position="460"/>
    </location>
</feature>
<dbReference type="GO" id="GO:0006508">
    <property type="term" value="P:proteolysis"/>
    <property type="evidence" value="ECO:0007669"/>
    <property type="project" value="InterPro"/>
</dbReference>
<keyword evidence="2" id="KW-0472">Membrane</keyword>
<evidence type="ECO:0000259" key="3">
    <source>
        <dbReference type="Pfam" id="PF00656"/>
    </source>
</evidence>